<gene>
    <name evidence="2" type="ORF">R3W88_009217</name>
</gene>
<dbReference type="Proteomes" id="UP001311915">
    <property type="component" value="Unassembled WGS sequence"/>
</dbReference>
<protein>
    <recommendedName>
        <fullName evidence="4">Translocon at the inner envelope membrane of chloroplasts 214</fullName>
    </recommendedName>
</protein>
<evidence type="ECO:0000256" key="1">
    <source>
        <dbReference type="SAM" id="MobiDB-lite"/>
    </source>
</evidence>
<keyword evidence="3" id="KW-1185">Reference proteome</keyword>
<dbReference type="EMBL" id="JAWPEI010000002">
    <property type="protein sequence ID" value="KAK4734956.1"/>
    <property type="molecule type" value="Genomic_DNA"/>
</dbReference>
<evidence type="ECO:0008006" key="4">
    <source>
        <dbReference type="Google" id="ProtNLM"/>
    </source>
</evidence>
<accession>A0AAV9MAW4</accession>
<organism evidence="2 3">
    <name type="scientific">Solanum pinnatisectum</name>
    <name type="common">tansyleaf nightshade</name>
    <dbReference type="NCBI Taxonomy" id="50273"/>
    <lineage>
        <taxon>Eukaryota</taxon>
        <taxon>Viridiplantae</taxon>
        <taxon>Streptophyta</taxon>
        <taxon>Embryophyta</taxon>
        <taxon>Tracheophyta</taxon>
        <taxon>Spermatophyta</taxon>
        <taxon>Magnoliopsida</taxon>
        <taxon>eudicotyledons</taxon>
        <taxon>Gunneridae</taxon>
        <taxon>Pentapetalae</taxon>
        <taxon>asterids</taxon>
        <taxon>lamiids</taxon>
        <taxon>Solanales</taxon>
        <taxon>Solanaceae</taxon>
        <taxon>Solanoideae</taxon>
        <taxon>Solaneae</taxon>
        <taxon>Solanum</taxon>
    </lineage>
</organism>
<sequence>MRDKNSLILMILTKETVKEFQNFSIFLRKRPCDNLMYPMNHYKEHNPTQLGKNESISNEFEVYKNQRPNNHTIITVKFLNPKIQQKQKSETKNEGKTNNMRINQQTYKDTMKIKLEHL</sequence>
<evidence type="ECO:0000313" key="3">
    <source>
        <dbReference type="Proteomes" id="UP001311915"/>
    </source>
</evidence>
<proteinExistence type="predicted"/>
<evidence type="ECO:0000313" key="2">
    <source>
        <dbReference type="EMBL" id="KAK4734956.1"/>
    </source>
</evidence>
<feature type="region of interest" description="Disordered" evidence="1">
    <location>
        <begin position="84"/>
        <end position="103"/>
    </location>
</feature>
<reference evidence="2 3" key="1">
    <citation type="submission" date="2023-10" db="EMBL/GenBank/DDBJ databases">
        <title>Genome-Wide Identification Analysis in wild type Solanum Pinnatisectum Reveals Some Genes Defensing Phytophthora Infestans.</title>
        <authorList>
            <person name="Sun C."/>
        </authorList>
    </citation>
    <scope>NUCLEOTIDE SEQUENCE [LARGE SCALE GENOMIC DNA]</scope>
    <source>
        <strain evidence="2">LQN</strain>
        <tissue evidence="2">Leaf</tissue>
    </source>
</reference>
<name>A0AAV9MAW4_9SOLN</name>
<comment type="caution">
    <text evidence="2">The sequence shown here is derived from an EMBL/GenBank/DDBJ whole genome shotgun (WGS) entry which is preliminary data.</text>
</comment>
<dbReference type="AlphaFoldDB" id="A0AAV9MAW4"/>